<dbReference type="EMBL" id="KK914593">
    <property type="protein sequence ID" value="KDP31775.1"/>
    <property type="molecule type" value="Genomic_DNA"/>
</dbReference>
<sequence>MEEATTINLYDQSNKENIPPFSAKQENPVLASKRSEFRRKRVRRPLEDITYFYQSYIQLALAQDSDSFLSVSVPSCASNSKKRKASEEDQENVAVPKSKSLRFGFR</sequence>
<proteinExistence type="predicted"/>
<feature type="compositionally biased region" description="Polar residues" evidence="1">
    <location>
        <begin position="1"/>
        <end position="16"/>
    </location>
</feature>
<name>A0A067KHQ2_JATCU</name>
<reference evidence="2 3" key="1">
    <citation type="journal article" date="2014" name="PLoS ONE">
        <title>Global Analysis of Gene Expression Profiles in Physic Nut (Jatropha curcas L.) Seedlings Exposed to Salt Stress.</title>
        <authorList>
            <person name="Zhang L."/>
            <person name="Zhang C."/>
            <person name="Wu P."/>
            <person name="Chen Y."/>
            <person name="Li M."/>
            <person name="Jiang H."/>
            <person name="Wu G."/>
        </authorList>
    </citation>
    <scope>NUCLEOTIDE SEQUENCE [LARGE SCALE GENOMIC DNA]</scope>
    <source>
        <strain evidence="3">cv. GZQX0401</strain>
        <tissue evidence="2">Young leaves</tissue>
    </source>
</reference>
<evidence type="ECO:0000256" key="1">
    <source>
        <dbReference type="SAM" id="MobiDB-lite"/>
    </source>
</evidence>
<protein>
    <submittedName>
        <fullName evidence="2">Uncharacterized protein</fullName>
    </submittedName>
</protein>
<evidence type="ECO:0000313" key="3">
    <source>
        <dbReference type="Proteomes" id="UP000027138"/>
    </source>
</evidence>
<feature type="region of interest" description="Disordered" evidence="1">
    <location>
        <begin position="78"/>
        <end position="106"/>
    </location>
</feature>
<dbReference type="OrthoDB" id="1658571at2759"/>
<dbReference type="AlphaFoldDB" id="A0A067KHQ2"/>
<evidence type="ECO:0000313" key="2">
    <source>
        <dbReference type="EMBL" id="KDP31775.1"/>
    </source>
</evidence>
<organism evidence="2 3">
    <name type="scientific">Jatropha curcas</name>
    <name type="common">Barbados nut</name>
    <dbReference type="NCBI Taxonomy" id="180498"/>
    <lineage>
        <taxon>Eukaryota</taxon>
        <taxon>Viridiplantae</taxon>
        <taxon>Streptophyta</taxon>
        <taxon>Embryophyta</taxon>
        <taxon>Tracheophyta</taxon>
        <taxon>Spermatophyta</taxon>
        <taxon>Magnoliopsida</taxon>
        <taxon>eudicotyledons</taxon>
        <taxon>Gunneridae</taxon>
        <taxon>Pentapetalae</taxon>
        <taxon>rosids</taxon>
        <taxon>fabids</taxon>
        <taxon>Malpighiales</taxon>
        <taxon>Euphorbiaceae</taxon>
        <taxon>Crotonoideae</taxon>
        <taxon>Jatropheae</taxon>
        <taxon>Jatropha</taxon>
    </lineage>
</organism>
<dbReference type="Proteomes" id="UP000027138">
    <property type="component" value="Unassembled WGS sequence"/>
</dbReference>
<keyword evidence="3" id="KW-1185">Reference proteome</keyword>
<feature type="region of interest" description="Disordered" evidence="1">
    <location>
        <begin position="1"/>
        <end position="25"/>
    </location>
</feature>
<gene>
    <name evidence="2" type="ORF">JCGZ_12236</name>
</gene>
<accession>A0A067KHQ2</accession>